<dbReference type="AlphaFoldDB" id="A0A9P0E779"/>
<accession>A0A9P0E779</accession>
<feature type="region of interest" description="Disordered" evidence="5">
    <location>
        <begin position="249"/>
        <end position="272"/>
    </location>
</feature>
<dbReference type="OrthoDB" id="206130at2759"/>
<dbReference type="CDD" id="cd21204">
    <property type="entry name" value="CH_GAS2-like"/>
    <property type="match status" value="1"/>
</dbReference>
<dbReference type="InterPro" id="IPR036872">
    <property type="entry name" value="CH_dom_sf"/>
</dbReference>
<evidence type="ECO:0000256" key="3">
    <source>
        <dbReference type="ARBA" id="ARBA00023212"/>
    </source>
</evidence>
<feature type="domain" description="Calponin-homology (CH)" evidence="6">
    <location>
        <begin position="49"/>
        <end position="168"/>
    </location>
</feature>
<keyword evidence="3" id="KW-0206">Cytoskeleton</keyword>
<dbReference type="EMBL" id="OV725078">
    <property type="protein sequence ID" value="CAH1393532.1"/>
    <property type="molecule type" value="Genomic_DNA"/>
</dbReference>
<dbReference type="InterPro" id="IPR036534">
    <property type="entry name" value="GAR_dom_sf"/>
</dbReference>
<evidence type="ECO:0000313" key="8">
    <source>
        <dbReference type="EMBL" id="CAH1393532.1"/>
    </source>
</evidence>
<evidence type="ECO:0000313" key="9">
    <source>
        <dbReference type="Proteomes" id="UP001152798"/>
    </source>
</evidence>
<dbReference type="SMART" id="SM00033">
    <property type="entry name" value="CH"/>
    <property type="match status" value="1"/>
</dbReference>
<keyword evidence="2" id="KW-0963">Cytoplasm</keyword>
<reference evidence="8" key="1">
    <citation type="submission" date="2022-01" db="EMBL/GenBank/DDBJ databases">
        <authorList>
            <person name="King R."/>
        </authorList>
    </citation>
    <scope>NUCLEOTIDE SEQUENCE</scope>
</reference>
<dbReference type="GO" id="GO:0005884">
    <property type="term" value="C:actin filament"/>
    <property type="evidence" value="ECO:0007669"/>
    <property type="project" value="TreeGrafter"/>
</dbReference>
<feature type="domain" description="GAR" evidence="7">
    <location>
        <begin position="280"/>
        <end position="361"/>
    </location>
</feature>
<evidence type="ECO:0000256" key="4">
    <source>
        <dbReference type="ARBA" id="ARBA00038441"/>
    </source>
</evidence>
<dbReference type="Gene3D" id="3.30.920.20">
    <property type="entry name" value="Gas2-like domain"/>
    <property type="match status" value="1"/>
</dbReference>
<dbReference type="SUPFAM" id="SSF47576">
    <property type="entry name" value="Calponin-homology domain, CH-domain"/>
    <property type="match status" value="1"/>
</dbReference>
<dbReference type="GO" id="GO:0008093">
    <property type="term" value="F:cytoskeletal anchor activity"/>
    <property type="evidence" value="ECO:0007669"/>
    <property type="project" value="TreeGrafter"/>
</dbReference>
<dbReference type="PANTHER" id="PTHR46756:SF13">
    <property type="entry name" value="GROWTH ARREST-SPECIFIC PROTEIN 2"/>
    <property type="match status" value="1"/>
</dbReference>
<evidence type="ECO:0000259" key="7">
    <source>
        <dbReference type="SMART" id="SM00243"/>
    </source>
</evidence>
<comment type="subcellular location">
    <subcellularLocation>
        <location evidence="1">Cytoplasm</location>
        <location evidence="1">Cytoskeleton</location>
    </subcellularLocation>
</comment>
<name>A0A9P0E779_NEZVI</name>
<dbReference type="GO" id="GO:0051015">
    <property type="term" value="F:actin filament binding"/>
    <property type="evidence" value="ECO:0007669"/>
    <property type="project" value="TreeGrafter"/>
</dbReference>
<dbReference type="InterPro" id="IPR001715">
    <property type="entry name" value="CH_dom"/>
</dbReference>
<dbReference type="GO" id="GO:0051764">
    <property type="term" value="P:actin crosslink formation"/>
    <property type="evidence" value="ECO:0007669"/>
    <property type="project" value="TreeGrafter"/>
</dbReference>
<evidence type="ECO:0000256" key="5">
    <source>
        <dbReference type="SAM" id="MobiDB-lite"/>
    </source>
</evidence>
<keyword evidence="9" id="KW-1185">Reference proteome</keyword>
<gene>
    <name evidence="8" type="ORF">NEZAVI_LOCUS4186</name>
</gene>
<dbReference type="Gene3D" id="1.10.418.10">
    <property type="entry name" value="Calponin-like domain"/>
    <property type="match status" value="1"/>
</dbReference>
<organism evidence="8 9">
    <name type="scientific">Nezara viridula</name>
    <name type="common">Southern green stink bug</name>
    <name type="synonym">Cimex viridulus</name>
    <dbReference type="NCBI Taxonomy" id="85310"/>
    <lineage>
        <taxon>Eukaryota</taxon>
        <taxon>Metazoa</taxon>
        <taxon>Ecdysozoa</taxon>
        <taxon>Arthropoda</taxon>
        <taxon>Hexapoda</taxon>
        <taxon>Insecta</taxon>
        <taxon>Pterygota</taxon>
        <taxon>Neoptera</taxon>
        <taxon>Paraneoptera</taxon>
        <taxon>Hemiptera</taxon>
        <taxon>Heteroptera</taxon>
        <taxon>Panheteroptera</taxon>
        <taxon>Pentatomomorpha</taxon>
        <taxon>Pentatomoidea</taxon>
        <taxon>Pentatomidae</taxon>
        <taxon>Pentatominae</taxon>
        <taxon>Nezara</taxon>
    </lineage>
</organism>
<dbReference type="Pfam" id="PF02187">
    <property type="entry name" value="GAS2"/>
    <property type="match status" value="1"/>
</dbReference>
<dbReference type="GO" id="GO:0008017">
    <property type="term" value="F:microtubule binding"/>
    <property type="evidence" value="ECO:0007669"/>
    <property type="project" value="InterPro"/>
</dbReference>
<comment type="similarity">
    <text evidence="4">Belongs to the GAS2 family.</text>
</comment>
<dbReference type="Pfam" id="PF00307">
    <property type="entry name" value="CH"/>
    <property type="match status" value="1"/>
</dbReference>
<dbReference type="SMART" id="SM00243">
    <property type="entry name" value="GAS2"/>
    <property type="match status" value="1"/>
</dbReference>
<feature type="region of interest" description="Disordered" evidence="5">
    <location>
        <begin position="356"/>
        <end position="375"/>
    </location>
</feature>
<dbReference type="SUPFAM" id="SSF143575">
    <property type="entry name" value="GAS2 domain-like"/>
    <property type="match status" value="1"/>
</dbReference>
<evidence type="ECO:0008006" key="10">
    <source>
        <dbReference type="Google" id="ProtNLM"/>
    </source>
</evidence>
<protein>
    <recommendedName>
        <fullName evidence="10">Growth arrest-specific protein 2</fullName>
    </recommendedName>
</protein>
<evidence type="ECO:0000256" key="1">
    <source>
        <dbReference type="ARBA" id="ARBA00004245"/>
    </source>
</evidence>
<proteinExistence type="inferred from homology"/>
<dbReference type="PANTHER" id="PTHR46756">
    <property type="entry name" value="TRANSGELIN"/>
    <property type="match status" value="1"/>
</dbReference>
<dbReference type="InterPro" id="IPR003108">
    <property type="entry name" value="GAR_dom"/>
</dbReference>
<evidence type="ECO:0000256" key="2">
    <source>
        <dbReference type="ARBA" id="ARBA00022490"/>
    </source>
</evidence>
<evidence type="ECO:0000259" key="6">
    <source>
        <dbReference type="SMART" id="SM00033"/>
    </source>
</evidence>
<dbReference type="Proteomes" id="UP001152798">
    <property type="component" value="Chromosome 2"/>
</dbReference>
<sequence>MGSGGETPRHQKRWEVGVDEWRPPETEQECLDYYQERIANSHARQLLPLQEDLAEWLNKTLGLNYITASNFIDVLDNGAILCHLAQIIQEKANEAIKSGTAGFNGPVPVIKGPFFEKASRKSFFSRDNTEKFIQFCKQLGVHQNLLFETNDLVQQNKPRNVILCLMEVARIASRFNVEPPGLVALEKEIAEEESRELRDWQFQTIHRPSFSSSENALCTEPSKNIFIQEGGCGVGEVLRRVASERIPASVGNSEPDVTDDWSRSSTEEPLENELPEAGLNDLDVKVKYVTKAALRQCRCIGSKCDKLKVRKVGEGRYNIFGRNVFVRLLKGRHMMVRVGGGWDTLEHFMQRHDPCQGRIGSRPSTPAAGKGQRPYSALNSYDVHSALHTPHSLGR</sequence>